<evidence type="ECO:0000313" key="3">
    <source>
        <dbReference type="Proteomes" id="UP000011615"/>
    </source>
</evidence>
<dbReference type="Proteomes" id="UP000011615">
    <property type="component" value="Unassembled WGS sequence"/>
</dbReference>
<proteinExistence type="predicted"/>
<dbReference type="Pfam" id="PF13482">
    <property type="entry name" value="RNase_H_2"/>
    <property type="match status" value="1"/>
</dbReference>
<sequence>MSYQTFHRGGDDEVAMIARTHLAIDNADADALVTYHGKDFDLEFLSKRLSRLGVDNYLSALDVLETLVDLSTIASKGFNVFANYSVTSRDTNAYEELR</sequence>
<dbReference type="EMBL" id="AOIT01000091">
    <property type="protein sequence ID" value="ELZ15378.1"/>
    <property type="molecule type" value="Genomic_DNA"/>
</dbReference>
<dbReference type="SUPFAM" id="SSF53098">
    <property type="entry name" value="Ribonuclease H-like"/>
    <property type="match status" value="1"/>
</dbReference>
<reference evidence="2 3" key="1">
    <citation type="journal article" date="2014" name="PLoS Genet.">
        <title>Phylogenetically driven sequencing of extremely halophilic archaea reveals strategies for static and dynamic osmo-response.</title>
        <authorList>
            <person name="Becker E.A."/>
            <person name="Seitzer P.M."/>
            <person name="Tritt A."/>
            <person name="Larsen D."/>
            <person name="Krusor M."/>
            <person name="Yao A.I."/>
            <person name="Wu D."/>
            <person name="Madern D."/>
            <person name="Eisen J.A."/>
            <person name="Darling A.E."/>
            <person name="Facciotti M.T."/>
        </authorList>
    </citation>
    <scope>NUCLEOTIDE SEQUENCE [LARGE SCALE GENOMIC DNA]</scope>
    <source>
        <strain evidence="2 3">JCM 13563</strain>
    </source>
</reference>
<protein>
    <recommendedName>
        <fullName evidence="1">YprB ribonuclease H-like domain-containing protein</fullName>
    </recommendedName>
</protein>
<dbReference type="InterPro" id="IPR038720">
    <property type="entry name" value="YprB_RNase_H-like_dom"/>
</dbReference>
<feature type="domain" description="YprB ribonuclease H-like" evidence="1">
    <location>
        <begin position="4"/>
        <end position="69"/>
    </location>
</feature>
<gene>
    <name evidence="2" type="ORF">C476_17912</name>
</gene>
<dbReference type="STRING" id="1230457.C476_17912"/>
<dbReference type="PATRIC" id="fig|1230457.4.peg.3538"/>
<comment type="caution">
    <text evidence="2">The sequence shown here is derived from an EMBL/GenBank/DDBJ whole genome shotgun (WGS) entry which is preliminary data.</text>
</comment>
<dbReference type="eggNOG" id="arCOG03130">
    <property type="taxonomic scope" value="Archaea"/>
</dbReference>
<dbReference type="InterPro" id="IPR012337">
    <property type="entry name" value="RNaseH-like_sf"/>
</dbReference>
<accession>M0BY82</accession>
<dbReference type="InterPro" id="IPR036397">
    <property type="entry name" value="RNaseH_sf"/>
</dbReference>
<name>M0BY82_9EURY</name>
<dbReference type="Gene3D" id="3.30.420.10">
    <property type="entry name" value="Ribonuclease H-like superfamily/Ribonuclease H"/>
    <property type="match status" value="1"/>
</dbReference>
<dbReference type="OrthoDB" id="323192at2157"/>
<organism evidence="2 3">
    <name type="scientific">Natrinema limicola JCM 13563</name>
    <dbReference type="NCBI Taxonomy" id="1230457"/>
    <lineage>
        <taxon>Archaea</taxon>
        <taxon>Methanobacteriati</taxon>
        <taxon>Methanobacteriota</taxon>
        <taxon>Stenosarchaea group</taxon>
        <taxon>Halobacteria</taxon>
        <taxon>Halobacteriales</taxon>
        <taxon>Natrialbaceae</taxon>
        <taxon>Natrinema</taxon>
    </lineage>
</organism>
<evidence type="ECO:0000259" key="1">
    <source>
        <dbReference type="Pfam" id="PF13482"/>
    </source>
</evidence>
<dbReference type="GO" id="GO:0003676">
    <property type="term" value="F:nucleic acid binding"/>
    <property type="evidence" value="ECO:0007669"/>
    <property type="project" value="InterPro"/>
</dbReference>
<dbReference type="AlphaFoldDB" id="M0BY82"/>
<keyword evidence="3" id="KW-1185">Reference proteome</keyword>
<dbReference type="RefSeq" id="WP_008015483.1">
    <property type="nucleotide sequence ID" value="NZ_AOIT01000091.1"/>
</dbReference>
<evidence type="ECO:0000313" key="2">
    <source>
        <dbReference type="EMBL" id="ELZ15378.1"/>
    </source>
</evidence>